<evidence type="ECO:0000256" key="4">
    <source>
        <dbReference type="ARBA" id="ARBA00023163"/>
    </source>
</evidence>
<keyword evidence="7" id="KW-1185">Reference proteome</keyword>
<dbReference type="SUPFAM" id="SSF46785">
    <property type="entry name" value="Winged helix' DNA-binding domain"/>
    <property type="match status" value="1"/>
</dbReference>
<keyword evidence="3" id="KW-0238">DNA-binding</keyword>
<accession>A0A2S5SR35</accession>
<dbReference type="Gene3D" id="3.40.190.10">
    <property type="entry name" value="Periplasmic binding protein-like II"/>
    <property type="match status" value="2"/>
</dbReference>
<dbReference type="InterPro" id="IPR036390">
    <property type="entry name" value="WH_DNA-bd_sf"/>
</dbReference>
<dbReference type="PANTHER" id="PTHR30537:SF79">
    <property type="entry name" value="TRANSCRIPTIONAL REGULATOR-RELATED"/>
    <property type="match status" value="1"/>
</dbReference>
<reference evidence="6 7" key="1">
    <citation type="submission" date="2018-02" db="EMBL/GenBank/DDBJ databases">
        <title>Reclassifiation of [Polyangium] brachysporum DSM 7029 as Guopingzhaonella breviflexa gen. nov., sp. nov., a member of the family Comamonadaceae.</title>
        <authorList>
            <person name="Tang B."/>
        </authorList>
    </citation>
    <scope>NUCLEOTIDE SEQUENCE [LARGE SCALE GENOMIC DNA]</scope>
    <source>
        <strain evidence="6 7">BCRC 80649</strain>
    </source>
</reference>
<comment type="caution">
    <text evidence="6">The sequence shown here is derived from an EMBL/GenBank/DDBJ whole genome shotgun (WGS) entry which is preliminary data.</text>
</comment>
<dbReference type="InterPro" id="IPR036388">
    <property type="entry name" value="WH-like_DNA-bd_sf"/>
</dbReference>
<dbReference type="AlphaFoldDB" id="A0A2S5SR35"/>
<dbReference type="SUPFAM" id="SSF53850">
    <property type="entry name" value="Periplasmic binding protein-like II"/>
    <property type="match status" value="1"/>
</dbReference>
<dbReference type="Pfam" id="PF03466">
    <property type="entry name" value="LysR_substrate"/>
    <property type="match status" value="1"/>
</dbReference>
<evidence type="ECO:0000256" key="3">
    <source>
        <dbReference type="ARBA" id="ARBA00023125"/>
    </source>
</evidence>
<feature type="domain" description="HTH lysR-type" evidence="5">
    <location>
        <begin position="9"/>
        <end position="66"/>
    </location>
</feature>
<dbReference type="RefSeq" id="WP_104303511.1">
    <property type="nucleotide sequence ID" value="NZ_PSNX01000015.1"/>
</dbReference>
<keyword evidence="4" id="KW-0804">Transcription</keyword>
<gene>
    <name evidence="6" type="ORF">C1704_14775</name>
</gene>
<comment type="similarity">
    <text evidence="1">Belongs to the LysR transcriptional regulatory family.</text>
</comment>
<dbReference type="Pfam" id="PF00126">
    <property type="entry name" value="HTH_1"/>
    <property type="match status" value="1"/>
</dbReference>
<proteinExistence type="inferred from homology"/>
<dbReference type="GO" id="GO:0003700">
    <property type="term" value="F:DNA-binding transcription factor activity"/>
    <property type="evidence" value="ECO:0007669"/>
    <property type="project" value="InterPro"/>
</dbReference>
<dbReference type="FunFam" id="1.10.10.10:FF:000001">
    <property type="entry name" value="LysR family transcriptional regulator"/>
    <property type="match status" value="1"/>
</dbReference>
<dbReference type="GO" id="GO:0006351">
    <property type="term" value="P:DNA-templated transcription"/>
    <property type="evidence" value="ECO:0007669"/>
    <property type="project" value="TreeGrafter"/>
</dbReference>
<evidence type="ECO:0000256" key="1">
    <source>
        <dbReference type="ARBA" id="ARBA00009437"/>
    </source>
</evidence>
<dbReference type="GO" id="GO:0043565">
    <property type="term" value="F:sequence-specific DNA binding"/>
    <property type="evidence" value="ECO:0007669"/>
    <property type="project" value="TreeGrafter"/>
</dbReference>
<evidence type="ECO:0000256" key="2">
    <source>
        <dbReference type="ARBA" id="ARBA00023015"/>
    </source>
</evidence>
<name>A0A2S5SR35_9BURK</name>
<evidence type="ECO:0000259" key="5">
    <source>
        <dbReference type="PROSITE" id="PS50931"/>
    </source>
</evidence>
<dbReference type="InterPro" id="IPR005119">
    <property type="entry name" value="LysR_subst-bd"/>
</dbReference>
<evidence type="ECO:0000313" key="6">
    <source>
        <dbReference type="EMBL" id="PPE65208.1"/>
    </source>
</evidence>
<organism evidence="6 7">
    <name type="scientific">Caldimonas caldifontis</name>
    <dbReference type="NCBI Taxonomy" id="1452508"/>
    <lineage>
        <taxon>Bacteria</taxon>
        <taxon>Pseudomonadati</taxon>
        <taxon>Pseudomonadota</taxon>
        <taxon>Betaproteobacteria</taxon>
        <taxon>Burkholderiales</taxon>
        <taxon>Sphaerotilaceae</taxon>
        <taxon>Caldimonas</taxon>
    </lineage>
</organism>
<dbReference type="InterPro" id="IPR058163">
    <property type="entry name" value="LysR-type_TF_proteobact-type"/>
</dbReference>
<dbReference type="InterPro" id="IPR000847">
    <property type="entry name" value="LysR_HTH_N"/>
</dbReference>
<keyword evidence="2" id="KW-0805">Transcription regulation</keyword>
<dbReference type="PANTHER" id="PTHR30537">
    <property type="entry name" value="HTH-TYPE TRANSCRIPTIONAL REGULATOR"/>
    <property type="match status" value="1"/>
</dbReference>
<dbReference type="OrthoDB" id="5526340at2"/>
<dbReference type="Proteomes" id="UP000238605">
    <property type="component" value="Unassembled WGS sequence"/>
</dbReference>
<sequence length="310" mass="32845">MPALPPRFPSIEGLRAFEAAARLGSFERAADELHITASAVSKRVATLEELLDTQLLQRTAKPLALTAAGKEYLEQVRAALGLLAAMPLHQRAGRPQTRLRVCAPPTFARQILVPALEAYTTAHPEVELEVVLSIPYLDPGTMDADVQVRNGDAAAAGGTLLMDDVVTPLAAPALLQRLPPLRTPADLLNAPLLRTPLEPWAPWFAAAALEAPEPAQGPKLVDLGLLLEAAVSGQGIALGRPSLARHWLASGALVPLFPVVARPANQYYLMPHARSGAPADFAHWLRSVCAQVAQEAAAQLAPAELPSGKP</sequence>
<protein>
    <submittedName>
        <fullName evidence="6">LysR family transcriptional regulator</fullName>
    </submittedName>
</protein>
<dbReference type="EMBL" id="PSNX01000015">
    <property type="protein sequence ID" value="PPE65208.1"/>
    <property type="molecule type" value="Genomic_DNA"/>
</dbReference>
<dbReference type="Gene3D" id="1.10.10.10">
    <property type="entry name" value="Winged helix-like DNA-binding domain superfamily/Winged helix DNA-binding domain"/>
    <property type="match status" value="1"/>
</dbReference>
<evidence type="ECO:0000313" key="7">
    <source>
        <dbReference type="Proteomes" id="UP000238605"/>
    </source>
</evidence>
<dbReference type="PROSITE" id="PS50931">
    <property type="entry name" value="HTH_LYSR"/>
    <property type="match status" value="1"/>
</dbReference>